<gene>
    <name evidence="6" type="ORF">ACJIZ3_024581</name>
</gene>
<protein>
    <recommendedName>
        <fullName evidence="5">Glycosyl transferase family 51 domain-containing protein</fullName>
    </recommendedName>
</protein>
<organism evidence="6 7">
    <name type="scientific">Penstemon smallii</name>
    <dbReference type="NCBI Taxonomy" id="265156"/>
    <lineage>
        <taxon>Eukaryota</taxon>
        <taxon>Viridiplantae</taxon>
        <taxon>Streptophyta</taxon>
        <taxon>Embryophyta</taxon>
        <taxon>Tracheophyta</taxon>
        <taxon>Spermatophyta</taxon>
        <taxon>Magnoliopsida</taxon>
        <taxon>eudicotyledons</taxon>
        <taxon>Gunneridae</taxon>
        <taxon>Pentapetalae</taxon>
        <taxon>asterids</taxon>
        <taxon>lamiids</taxon>
        <taxon>Lamiales</taxon>
        <taxon>Plantaginaceae</taxon>
        <taxon>Cheloneae</taxon>
        <taxon>Penstemon</taxon>
    </lineage>
</organism>
<evidence type="ECO:0000256" key="1">
    <source>
        <dbReference type="ARBA" id="ARBA00003102"/>
    </source>
</evidence>
<dbReference type="GO" id="GO:0016740">
    <property type="term" value="F:transferase activity"/>
    <property type="evidence" value="ECO:0007669"/>
    <property type="project" value="UniProtKB-KW"/>
</dbReference>
<evidence type="ECO:0000256" key="2">
    <source>
        <dbReference type="ARBA" id="ARBA00022679"/>
    </source>
</evidence>
<evidence type="ECO:0000256" key="4">
    <source>
        <dbReference type="SAM" id="Phobius"/>
    </source>
</evidence>
<comment type="caution">
    <text evidence="6">The sequence shown here is derived from an EMBL/GenBank/DDBJ whole genome shotgun (WGS) entry which is preliminary data.</text>
</comment>
<proteinExistence type="predicted"/>
<comment type="function">
    <text evidence="1">Defense against chitin-containing fungal pathogens.</text>
</comment>
<keyword evidence="7" id="KW-1185">Reference proteome</keyword>
<accession>A0ABD3TSJ9</accession>
<dbReference type="InterPro" id="IPR023346">
    <property type="entry name" value="Lysozyme-like_dom_sf"/>
</dbReference>
<dbReference type="EMBL" id="JBJXBP010000003">
    <property type="protein sequence ID" value="KAL3839990.1"/>
    <property type="molecule type" value="Genomic_DNA"/>
</dbReference>
<dbReference type="Pfam" id="PF00912">
    <property type="entry name" value="Transgly"/>
    <property type="match status" value="1"/>
</dbReference>
<sequence length="234" mass="26402">MGCATATTPTIPTIPCKKAPPFAFTAKTHIKPIKTKHDSPLSRLHYSLTTNNINKTIFSQSVILFTFSFSLLLLRLTSGILLPKFSQRWRNLIAFSSQAEAELIDGPEYLFKAVVAYEDRRFFSHFGVDPIGLARAVLSLSARGGGSTITQQLVKNTFLKNERTLMRKFVELVLAVALERRISKLRILSSYLCKVKHDSSSYTGDMVFMELNQHQTSTLEKSHLFLVWVSVHYS</sequence>
<dbReference type="InterPro" id="IPR036950">
    <property type="entry name" value="PBP_transglycosylase"/>
</dbReference>
<dbReference type="PANTHER" id="PTHR32282:SF33">
    <property type="entry name" value="PEPTIDOGLYCAN GLYCOSYLTRANSFERASE"/>
    <property type="match status" value="1"/>
</dbReference>
<evidence type="ECO:0000313" key="7">
    <source>
        <dbReference type="Proteomes" id="UP001634393"/>
    </source>
</evidence>
<keyword evidence="4" id="KW-0812">Transmembrane</keyword>
<dbReference type="AlphaFoldDB" id="A0ABD3TSJ9"/>
<keyword evidence="4" id="KW-0472">Membrane</keyword>
<dbReference type="PANTHER" id="PTHR32282">
    <property type="entry name" value="BINDING PROTEIN TRANSPEPTIDASE, PUTATIVE-RELATED"/>
    <property type="match status" value="1"/>
</dbReference>
<keyword evidence="3" id="KW-0119">Carbohydrate metabolism</keyword>
<evidence type="ECO:0000313" key="6">
    <source>
        <dbReference type="EMBL" id="KAL3839990.1"/>
    </source>
</evidence>
<keyword evidence="4" id="KW-1133">Transmembrane helix</keyword>
<keyword evidence="3" id="KW-0146">Chitin degradation</keyword>
<keyword evidence="2" id="KW-0808">Transferase</keyword>
<dbReference type="InterPro" id="IPR001264">
    <property type="entry name" value="Glyco_trans_51"/>
</dbReference>
<dbReference type="SUPFAM" id="SSF53955">
    <property type="entry name" value="Lysozyme-like"/>
    <property type="match status" value="1"/>
</dbReference>
<reference evidence="6 7" key="1">
    <citation type="submission" date="2024-12" db="EMBL/GenBank/DDBJ databases">
        <title>The unique morphological basis and parallel evolutionary history of personate flowers in Penstemon.</title>
        <authorList>
            <person name="Depatie T.H."/>
            <person name="Wessinger C.A."/>
        </authorList>
    </citation>
    <scope>NUCLEOTIDE SEQUENCE [LARGE SCALE GENOMIC DNA]</scope>
    <source>
        <strain evidence="6">WTNN_2</strain>
        <tissue evidence="6">Leaf</tissue>
    </source>
</reference>
<dbReference type="Proteomes" id="UP001634393">
    <property type="component" value="Unassembled WGS sequence"/>
</dbReference>
<evidence type="ECO:0000259" key="5">
    <source>
        <dbReference type="Pfam" id="PF00912"/>
    </source>
</evidence>
<feature type="transmembrane region" description="Helical" evidence="4">
    <location>
        <begin position="57"/>
        <end position="82"/>
    </location>
</feature>
<dbReference type="GO" id="GO:0006032">
    <property type="term" value="P:chitin catabolic process"/>
    <property type="evidence" value="ECO:0007669"/>
    <property type="project" value="UniProtKB-KW"/>
</dbReference>
<dbReference type="InterPro" id="IPR050396">
    <property type="entry name" value="Glycosyltr_51/Transpeptidase"/>
</dbReference>
<dbReference type="Gene3D" id="1.10.3810.10">
    <property type="entry name" value="Biosynthetic peptidoglycan transglycosylase-like"/>
    <property type="match status" value="1"/>
</dbReference>
<evidence type="ECO:0000256" key="3">
    <source>
        <dbReference type="ARBA" id="ARBA00023024"/>
    </source>
</evidence>
<keyword evidence="3" id="KW-0624">Polysaccharide degradation</keyword>
<feature type="domain" description="Glycosyl transferase family 51" evidence="5">
    <location>
        <begin position="102"/>
        <end position="200"/>
    </location>
</feature>
<name>A0ABD3TSJ9_9LAMI</name>